<feature type="compositionally biased region" description="Basic and acidic residues" evidence="1">
    <location>
        <begin position="41"/>
        <end position="54"/>
    </location>
</feature>
<dbReference type="EMBL" id="BQNB010013421">
    <property type="protein sequence ID" value="GJT15756.1"/>
    <property type="molecule type" value="Genomic_DNA"/>
</dbReference>
<feature type="compositionally biased region" description="Basic residues" evidence="1">
    <location>
        <begin position="1"/>
        <end position="10"/>
    </location>
</feature>
<evidence type="ECO:0000313" key="2">
    <source>
        <dbReference type="EMBL" id="GJT15756.1"/>
    </source>
</evidence>
<dbReference type="Proteomes" id="UP001151760">
    <property type="component" value="Unassembled WGS sequence"/>
</dbReference>
<comment type="caution">
    <text evidence="2">The sequence shown here is derived from an EMBL/GenBank/DDBJ whole genome shotgun (WGS) entry which is preliminary data.</text>
</comment>
<feature type="region of interest" description="Disordered" evidence="1">
    <location>
        <begin position="1"/>
        <end position="58"/>
    </location>
</feature>
<keyword evidence="3" id="KW-1185">Reference proteome</keyword>
<reference evidence="2" key="1">
    <citation type="journal article" date="2022" name="Int. J. Mol. Sci.">
        <title>Draft Genome of Tanacetum Coccineum: Genomic Comparison of Closely Related Tanacetum-Family Plants.</title>
        <authorList>
            <person name="Yamashiro T."/>
            <person name="Shiraishi A."/>
            <person name="Nakayama K."/>
            <person name="Satake H."/>
        </authorList>
    </citation>
    <scope>NUCLEOTIDE SEQUENCE</scope>
</reference>
<proteinExistence type="predicted"/>
<name>A0ABQ5BLN8_9ASTR</name>
<evidence type="ECO:0000256" key="1">
    <source>
        <dbReference type="SAM" id="MobiDB-lite"/>
    </source>
</evidence>
<evidence type="ECO:0000313" key="3">
    <source>
        <dbReference type="Proteomes" id="UP001151760"/>
    </source>
</evidence>
<protein>
    <submittedName>
        <fullName evidence="2">Uncharacterized protein</fullName>
    </submittedName>
</protein>
<reference evidence="2" key="2">
    <citation type="submission" date="2022-01" db="EMBL/GenBank/DDBJ databases">
        <authorList>
            <person name="Yamashiro T."/>
            <person name="Shiraishi A."/>
            <person name="Satake H."/>
            <person name="Nakayama K."/>
        </authorList>
    </citation>
    <scope>NUCLEOTIDE SEQUENCE</scope>
</reference>
<feature type="region of interest" description="Disordered" evidence="1">
    <location>
        <begin position="83"/>
        <end position="106"/>
    </location>
</feature>
<accession>A0ABQ5BLN8</accession>
<gene>
    <name evidence="2" type="ORF">Tco_0874462</name>
</gene>
<organism evidence="2 3">
    <name type="scientific">Tanacetum coccineum</name>
    <dbReference type="NCBI Taxonomy" id="301880"/>
    <lineage>
        <taxon>Eukaryota</taxon>
        <taxon>Viridiplantae</taxon>
        <taxon>Streptophyta</taxon>
        <taxon>Embryophyta</taxon>
        <taxon>Tracheophyta</taxon>
        <taxon>Spermatophyta</taxon>
        <taxon>Magnoliopsida</taxon>
        <taxon>eudicotyledons</taxon>
        <taxon>Gunneridae</taxon>
        <taxon>Pentapetalae</taxon>
        <taxon>asterids</taxon>
        <taxon>campanulids</taxon>
        <taxon>Asterales</taxon>
        <taxon>Asteraceae</taxon>
        <taxon>Asteroideae</taxon>
        <taxon>Anthemideae</taxon>
        <taxon>Anthemidinae</taxon>
        <taxon>Tanacetum</taxon>
    </lineage>
</organism>
<sequence>MEISKLKTRIKTLEDAQTTRGDVQEDAPNRGGIMDQGEDFGIERDSNKSTDKGSESTGEMAMVLSCMEAANILASRGLKDVFTTASPPVPPMNAQTQGRHKHDQEFDAEITTVGAEVDDIAAKT</sequence>